<gene>
    <name evidence="1" type="ORF">vBVpPAC2_5</name>
</gene>
<reference evidence="1" key="1">
    <citation type="submission" date="2022-06" db="EMBL/GenBank/DDBJ databases">
        <authorList>
            <person name="Su R."/>
            <person name="Yang M."/>
            <person name="Liu Z."/>
            <person name="Huang Q."/>
        </authorList>
    </citation>
    <scope>NUCLEOTIDE SEQUENCE</scope>
</reference>
<protein>
    <submittedName>
        <fullName evidence="1">Uncharacterized protein</fullName>
    </submittedName>
</protein>
<name>A0A9E7T1J8_9CAUD</name>
<keyword evidence="2" id="KW-1185">Reference proteome</keyword>
<evidence type="ECO:0000313" key="1">
    <source>
        <dbReference type="EMBL" id="UTQ72379.1"/>
    </source>
</evidence>
<dbReference type="Proteomes" id="UP001060014">
    <property type="component" value="Genome"/>
</dbReference>
<organism evidence="1 2">
    <name type="scientific">Vibrio phage vB_VpP_AC2</name>
    <dbReference type="NCBI Taxonomy" id="2961842"/>
    <lineage>
        <taxon>Viruses</taxon>
        <taxon>Duplodnaviria</taxon>
        <taxon>Heunggongvirae</taxon>
        <taxon>Uroviricota</taxon>
        <taxon>Caudoviricetes</taxon>
        <taxon>Autographivirales</taxon>
        <taxon>Autoscriptoviridae</taxon>
        <taxon>Maculvirus</taxon>
        <taxon>Maculvirus AC2</taxon>
    </lineage>
</organism>
<dbReference type="EMBL" id="ON864052">
    <property type="protein sequence ID" value="UTQ72379.1"/>
    <property type="molecule type" value="Genomic_DNA"/>
</dbReference>
<sequence length="91" mass="10515">MSTQQDKVQHSYYPRDKINRVFHPASGANRSPHAARIKGKCVRTGDEHYYHSIGQAVDDGWCRKGIRRCLRGEQIQSNGMFWATWDGVEHE</sequence>
<accession>A0A9E7T1J8</accession>
<proteinExistence type="predicted"/>
<evidence type="ECO:0000313" key="2">
    <source>
        <dbReference type="Proteomes" id="UP001060014"/>
    </source>
</evidence>